<reference evidence="1" key="1">
    <citation type="submission" date="2023-04" db="EMBL/GenBank/DDBJ databases">
        <title>A chromosome-level genome assembly of the parasitoid wasp Eretmocerus hayati.</title>
        <authorList>
            <person name="Zhong Y."/>
            <person name="Liu S."/>
            <person name="Liu Y."/>
        </authorList>
    </citation>
    <scope>NUCLEOTIDE SEQUENCE</scope>
    <source>
        <strain evidence="1">ZJU_SS_LIU_2023</strain>
    </source>
</reference>
<gene>
    <name evidence="1" type="ORF">QAD02_004575</name>
</gene>
<keyword evidence="2" id="KW-1185">Reference proteome</keyword>
<proteinExistence type="predicted"/>
<evidence type="ECO:0000313" key="2">
    <source>
        <dbReference type="Proteomes" id="UP001239111"/>
    </source>
</evidence>
<evidence type="ECO:0000313" key="1">
    <source>
        <dbReference type="EMBL" id="KAJ8673313.1"/>
    </source>
</evidence>
<organism evidence="1 2">
    <name type="scientific">Eretmocerus hayati</name>
    <dbReference type="NCBI Taxonomy" id="131215"/>
    <lineage>
        <taxon>Eukaryota</taxon>
        <taxon>Metazoa</taxon>
        <taxon>Ecdysozoa</taxon>
        <taxon>Arthropoda</taxon>
        <taxon>Hexapoda</taxon>
        <taxon>Insecta</taxon>
        <taxon>Pterygota</taxon>
        <taxon>Neoptera</taxon>
        <taxon>Endopterygota</taxon>
        <taxon>Hymenoptera</taxon>
        <taxon>Apocrita</taxon>
        <taxon>Proctotrupomorpha</taxon>
        <taxon>Chalcidoidea</taxon>
        <taxon>Aphelinidae</taxon>
        <taxon>Aphelininae</taxon>
        <taxon>Eretmocerus</taxon>
    </lineage>
</organism>
<dbReference type="EMBL" id="CM056743">
    <property type="protein sequence ID" value="KAJ8673313.1"/>
    <property type="molecule type" value="Genomic_DNA"/>
</dbReference>
<name>A0ACC2NQ48_9HYME</name>
<dbReference type="Proteomes" id="UP001239111">
    <property type="component" value="Chromosome 3"/>
</dbReference>
<sequence>MSDLAANCNKDTDDWRIAECAATQRSQELISKKTFNAYLRAATREGNDPDTTYYSMGLTTGAQQMIVAGTILDPEFNTQYSMSYNPRDLINDYAYIVMHTVDQVPDVPEWSPHSWVSQHQGTERTKAIFRMKEALPTKELDTTDCARLSRWLDDNGVSRWSNIVMVANPRHWCPSASGGSVDIVVAELTRREFKHQEDKARSADRQYAVVNAIELHHQMANHNPKIELPRKAVTIDVDDITVSDYDEEDTSEPVQKIHNEDATPQPQESAGEPPLFSWERGMKKADHLRAKLNEKLLLLQDYLIAEKMETYKNFTDFTDCFTHGFFNQIAYKFVVEPLIPKIDLPLAIFSGAIAILLTYAVVSFIAHRVFVLLPLYLHVYLIWLGDGQGRLVMLPIMAFIVWTYNMLRKLFNPSRPDCLYQASIVPSNDPSLLKSNTNFLLLIQIIILFGVTYLIYSNPSNSPLLSFWFILVASFLMHVVPGFGANNYGIYFTLMIMVFLFCAMPGVQYKFEEILNTVTRSASFPTLSIHEEFDPDYITYQD</sequence>
<protein>
    <submittedName>
        <fullName evidence="1">Uncharacterized protein</fullName>
    </submittedName>
</protein>
<accession>A0ACC2NQ48</accession>
<comment type="caution">
    <text evidence="1">The sequence shown here is derived from an EMBL/GenBank/DDBJ whole genome shotgun (WGS) entry which is preliminary data.</text>
</comment>